<dbReference type="InterPro" id="IPR050413">
    <property type="entry name" value="TCR_beta_variable"/>
</dbReference>
<organism evidence="4 5">
    <name type="scientific">Equus caballus</name>
    <name type="common">Horse</name>
    <dbReference type="NCBI Taxonomy" id="9796"/>
    <lineage>
        <taxon>Eukaryota</taxon>
        <taxon>Metazoa</taxon>
        <taxon>Chordata</taxon>
        <taxon>Craniata</taxon>
        <taxon>Vertebrata</taxon>
        <taxon>Euteleostomi</taxon>
        <taxon>Mammalia</taxon>
        <taxon>Eutheria</taxon>
        <taxon>Laurasiatheria</taxon>
        <taxon>Perissodactyla</taxon>
        <taxon>Equidae</taxon>
        <taxon>Equus</taxon>
    </lineage>
</organism>
<dbReference type="Proteomes" id="UP000002281">
    <property type="component" value="Chromosome 4"/>
</dbReference>
<dbReference type="InterPro" id="IPR036179">
    <property type="entry name" value="Ig-like_dom_sf"/>
</dbReference>
<dbReference type="Ensembl" id="ENSECAT00000010594.2">
    <property type="protein sequence ID" value="ENSECAP00000008189.2"/>
    <property type="gene ID" value="ENSECAG00000010338.2"/>
</dbReference>
<dbReference type="PROSITE" id="PS50835">
    <property type="entry name" value="IG_LIKE"/>
    <property type="match status" value="1"/>
</dbReference>
<name>F6PJ59_HORSE</name>
<evidence type="ECO:0000259" key="3">
    <source>
        <dbReference type="PROSITE" id="PS50835"/>
    </source>
</evidence>
<keyword evidence="5" id="KW-1185">Reference proteome</keyword>
<dbReference type="OMA" id="DSAMYIC"/>
<feature type="domain" description="Ig-like" evidence="3">
    <location>
        <begin position="24"/>
        <end position="119"/>
    </location>
</feature>
<dbReference type="PANTHER" id="PTHR23268">
    <property type="entry name" value="T-CELL RECEPTOR BETA CHAIN"/>
    <property type="match status" value="1"/>
</dbReference>
<keyword evidence="2" id="KW-0391">Immunity</keyword>
<accession>F6PJ59</accession>
<dbReference type="HOGENOM" id="CLU_077975_9_4_1"/>
<reference evidence="4 5" key="1">
    <citation type="journal article" date="2009" name="Science">
        <title>Genome sequence, comparative analysis, and population genetics of the domestic horse.</title>
        <authorList>
            <consortium name="Broad Institute Genome Sequencing Platform"/>
            <consortium name="Broad Institute Whole Genome Assembly Team"/>
            <person name="Wade C.M."/>
            <person name="Giulotto E."/>
            <person name="Sigurdsson S."/>
            <person name="Zoli M."/>
            <person name="Gnerre S."/>
            <person name="Imsland F."/>
            <person name="Lear T.L."/>
            <person name="Adelson D.L."/>
            <person name="Bailey E."/>
            <person name="Bellone R.R."/>
            <person name="Bloecker H."/>
            <person name="Distl O."/>
            <person name="Edgar R.C."/>
            <person name="Garber M."/>
            <person name="Leeb T."/>
            <person name="Mauceli E."/>
            <person name="MacLeod J.N."/>
            <person name="Penedo M.C.T."/>
            <person name="Raison J.M."/>
            <person name="Sharpe T."/>
            <person name="Vogel J."/>
            <person name="Andersson L."/>
            <person name="Antczak D.F."/>
            <person name="Biagi T."/>
            <person name="Binns M.M."/>
            <person name="Chowdhary B.P."/>
            <person name="Coleman S.J."/>
            <person name="Della Valle G."/>
            <person name="Fryc S."/>
            <person name="Guerin G."/>
            <person name="Hasegawa T."/>
            <person name="Hill E.W."/>
            <person name="Jurka J."/>
            <person name="Kiialainen A."/>
            <person name="Lindgren G."/>
            <person name="Liu J."/>
            <person name="Magnani E."/>
            <person name="Mickelson J.R."/>
            <person name="Murray J."/>
            <person name="Nergadze S.G."/>
            <person name="Onofrio R."/>
            <person name="Pedroni S."/>
            <person name="Piras M.F."/>
            <person name="Raudsepp T."/>
            <person name="Rocchi M."/>
            <person name="Roeed K.H."/>
            <person name="Ryder O.A."/>
            <person name="Searle S."/>
            <person name="Skow L."/>
            <person name="Swinburne J.E."/>
            <person name="Syvaenen A.C."/>
            <person name="Tozaki T."/>
            <person name="Valberg S.J."/>
            <person name="Vaudin M."/>
            <person name="White J.R."/>
            <person name="Zody M.C."/>
            <person name="Lander E.S."/>
            <person name="Lindblad-Toh K."/>
        </authorList>
    </citation>
    <scope>NUCLEOTIDE SEQUENCE [LARGE SCALE GENOMIC DNA]</scope>
    <source>
        <strain evidence="4 5">Thoroughbred</strain>
    </source>
</reference>
<dbReference type="InterPro" id="IPR007110">
    <property type="entry name" value="Ig-like_dom"/>
</dbReference>
<evidence type="ECO:0000256" key="1">
    <source>
        <dbReference type="ARBA" id="ARBA00022729"/>
    </source>
</evidence>
<dbReference type="AlphaFoldDB" id="F6PJ59"/>
<dbReference type="InParanoid" id="F6PJ59"/>
<keyword evidence="1" id="KW-0732">Signal</keyword>
<proteinExistence type="predicted"/>
<dbReference type="GO" id="GO:0007166">
    <property type="term" value="P:cell surface receptor signaling pathway"/>
    <property type="evidence" value="ECO:0000318"/>
    <property type="project" value="GO_Central"/>
</dbReference>
<protein>
    <recommendedName>
        <fullName evidence="3">Ig-like domain-containing protein</fullName>
    </recommendedName>
</protein>
<dbReference type="InterPro" id="IPR013783">
    <property type="entry name" value="Ig-like_fold"/>
</dbReference>
<dbReference type="SMART" id="SM00406">
    <property type="entry name" value="IGv"/>
    <property type="match status" value="1"/>
</dbReference>
<reference evidence="4" key="2">
    <citation type="submission" date="2025-08" db="UniProtKB">
        <authorList>
            <consortium name="Ensembl"/>
        </authorList>
    </citation>
    <scope>IDENTIFICATION</scope>
    <source>
        <strain evidence="4">Thoroughbred</strain>
    </source>
</reference>
<evidence type="ECO:0000313" key="4">
    <source>
        <dbReference type="Ensembl" id="ENSECAP00000008189.2"/>
    </source>
</evidence>
<dbReference type="GO" id="GO:0005886">
    <property type="term" value="C:plasma membrane"/>
    <property type="evidence" value="ECO:0000318"/>
    <property type="project" value="GO_Central"/>
</dbReference>
<dbReference type="GeneTree" id="ENSGT00940000162707"/>
<reference evidence="4" key="3">
    <citation type="submission" date="2025-09" db="UniProtKB">
        <authorList>
            <consortium name="Ensembl"/>
        </authorList>
    </citation>
    <scope>IDENTIFICATION</scope>
    <source>
        <strain evidence="4">Thoroughbred</strain>
    </source>
</reference>
<evidence type="ECO:0000256" key="2">
    <source>
        <dbReference type="ARBA" id="ARBA00022859"/>
    </source>
</evidence>
<dbReference type="Gene3D" id="2.60.40.10">
    <property type="entry name" value="Immunoglobulins"/>
    <property type="match status" value="1"/>
</dbReference>
<dbReference type="STRING" id="9796.ENSECAP00000008189"/>
<evidence type="ECO:0000313" key="5">
    <source>
        <dbReference type="Proteomes" id="UP000002281"/>
    </source>
</evidence>
<dbReference type="GO" id="GO:0002376">
    <property type="term" value="P:immune system process"/>
    <property type="evidence" value="ECO:0007669"/>
    <property type="project" value="UniProtKB-KW"/>
</dbReference>
<dbReference type="Pfam" id="PF07686">
    <property type="entry name" value="V-set"/>
    <property type="match status" value="1"/>
</dbReference>
<dbReference type="SMR" id="F6PJ59"/>
<dbReference type="PANTHER" id="PTHR23268:SF14">
    <property type="entry name" value="T CELL RECEPTOR BETA VARIABLE 12-3-RELATED"/>
    <property type="match status" value="1"/>
</dbReference>
<dbReference type="PaxDb" id="9796-ENSECAP00000008189"/>
<sequence length="134" mass="14781">MLSWGSPSLPFLGLLSSPTGHTEPGLSQNPITQEPRHYVTKMRQAVTLTCEPVSNHTALFWYRQTSVKGLKFLIYLRNQAPIAQTGMPKDRFSAEMPNRSLSTLKIQRTEPGDSAMYICASSLATALQSPPLCS</sequence>
<dbReference type="SUPFAM" id="SSF48726">
    <property type="entry name" value="Immunoglobulin"/>
    <property type="match status" value="1"/>
</dbReference>
<dbReference type="InterPro" id="IPR013106">
    <property type="entry name" value="Ig_V-set"/>
</dbReference>